<dbReference type="Proteomes" id="UP000518300">
    <property type="component" value="Unassembled WGS sequence"/>
</dbReference>
<dbReference type="RefSeq" id="WP_169346152.1">
    <property type="nucleotide sequence ID" value="NZ_JABBJJ010000080.1"/>
</dbReference>
<dbReference type="InterPro" id="IPR020354">
    <property type="entry name" value="Competence_nuclease_inhibitor"/>
</dbReference>
<dbReference type="InterPro" id="IPR038691">
    <property type="entry name" value="ComJ_sf"/>
</dbReference>
<organism evidence="1 2">
    <name type="scientific">Pyxidicoccus fallax</name>
    <dbReference type="NCBI Taxonomy" id="394095"/>
    <lineage>
        <taxon>Bacteria</taxon>
        <taxon>Pseudomonadati</taxon>
        <taxon>Myxococcota</taxon>
        <taxon>Myxococcia</taxon>
        <taxon>Myxococcales</taxon>
        <taxon>Cystobacterineae</taxon>
        <taxon>Myxococcaceae</taxon>
        <taxon>Pyxidicoccus</taxon>
    </lineage>
</organism>
<comment type="caution">
    <text evidence="1">The sequence shown here is derived from an EMBL/GenBank/DDBJ whole genome shotgun (WGS) entry which is preliminary data.</text>
</comment>
<evidence type="ECO:0000313" key="2">
    <source>
        <dbReference type="Proteomes" id="UP000518300"/>
    </source>
</evidence>
<dbReference type="AlphaFoldDB" id="A0A848LEN6"/>
<evidence type="ECO:0000313" key="1">
    <source>
        <dbReference type="EMBL" id="NMO16864.1"/>
    </source>
</evidence>
<accession>A0A848LEN6</accession>
<proteinExistence type="predicted"/>
<dbReference type="Pfam" id="PF11033">
    <property type="entry name" value="ComJ"/>
    <property type="match status" value="1"/>
</dbReference>
<gene>
    <name evidence="1" type="ORF">HG543_18645</name>
</gene>
<dbReference type="Gene3D" id="2.60.34.30">
    <property type="entry name" value="Competence, DNA-entry nuclease inhibitor, ComJ"/>
    <property type="match status" value="1"/>
</dbReference>
<dbReference type="EMBL" id="JABBJJ010000080">
    <property type="protein sequence ID" value="NMO16864.1"/>
    <property type="molecule type" value="Genomic_DNA"/>
</dbReference>
<protein>
    <submittedName>
        <fullName evidence="1">Uncharacterized protein</fullName>
    </submittedName>
</protein>
<reference evidence="1 2" key="1">
    <citation type="submission" date="2020-04" db="EMBL/GenBank/DDBJ databases">
        <title>Draft genome of Pyxidicoccus fallax type strain.</title>
        <authorList>
            <person name="Whitworth D.E."/>
        </authorList>
    </citation>
    <scope>NUCLEOTIDE SEQUENCE [LARGE SCALE GENOMIC DNA]</scope>
    <source>
        <strain evidence="1 2">DSM 14698</strain>
    </source>
</reference>
<keyword evidence="2" id="KW-1185">Reference proteome</keyword>
<name>A0A848LEN6_9BACT</name>
<sequence>MEQKFDLLISHSQLRLRSKPYVDSEHQWGPGNAEQGFLLHDGLINADPLVEGSFGANVIVRVSETYTPDPAVQRSARLAFNIIEPDNVTVSSASEEFKVEFPFRAGPHTVVYDVCLANEVYYVFTILPTAGAESVMQLDDNWGASKDAPLRTGKF</sequence>